<evidence type="ECO:0000313" key="2">
    <source>
        <dbReference type="EMBL" id="KAK4302239.1"/>
    </source>
</evidence>
<accession>A0AAE1U0Y8</accession>
<feature type="region of interest" description="Disordered" evidence="1">
    <location>
        <begin position="1"/>
        <end position="55"/>
    </location>
</feature>
<dbReference type="EMBL" id="JAWZYT010002761">
    <property type="protein sequence ID" value="KAK4302239.1"/>
    <property type="molecule type" value="Genomic_DNA"/>
</dbReference>
<sequence>MSGGVERKTGGGDGEGEEVEEEVGEGEEVQRGEEVERERWEEARRGTGGWRRGRGERMRNNPIIIFNLLTCFALHVVADLDTDLTAAAADAGTLALTLALLVDLDFAEPDFDNKNTTSDPYRPLLTLTLQPNS</sequence>
<dbReference type="AlphaFoldDB" id="A0AAE1U0Y8"/>
<name>A0AAE1U0Y8_9EUCA</name>
<feature type="compositionally biased region" description="Basic and acidic residues" evidence="1">
    <location>
        <begin position="1"/>
        <end position="10"/>
    </location>
</feature>
<keyword evidence="3" id="KW-1185">Reference proteome</keyword>
<feature type="compositionally biased region" description="Acidic residues" evidence="1">
    <location>
        <begin position="14"/>
        <end position="27"/>
    </location>
</feature>
<dbReference type="Proteomes" id="UP001292094">
    <property type="component" value="Unassembled WGS sequence"/>
</dbReference>
<protein>
    <submittedName>
        <fullName evidence="2">Uncharacterized protein</fullName>
    </submittedName>
</protein>
<proteinExistence type="predicted"/>
<evidence type="ECO:0000313" key="3">
    <source>
        <dbReference type="Proteomes" id="UP001292094"/>
    </source>
</evidence>
<feature type="compositionally biased region" description="Basic and acidic residues" evidence="1">
    <location>
        <begin position="28"/>
        <end position="45"/>
    </location>
</feature>
<comment type="caution">
    <text evidence="2">The sequence shown here is derived from an EMBL/GenBank/DDBJ whole genome shotgun (WGS) entry which is preliminary data.</text>
</comment>
<reference evidence="2" key="1">
    <citation type="submission" date="2023-11" db="EMBL/GenBank/DDBJ databases">
        <title>Genome assemblies of two species of porcelain crab, Petrolisthes cinctipes and Petrolisthes manimaculis (Anomura: Porcellanidae).</title>
        <authorList>
            <person name="Angst P."/>
        </authorList>
    </citation>
    <scope>NUCLEOTIDE SEQUENCE</scope>
    <source>
        <strain evidence="2">PB745_02</strain>
        <tissue evidence="2">Gill</tissue>
    </source>
</reference>
<gene>
    <name evidence="2" type="ORF">Pmani_025644</name>
</gene>
<organism evidence="2 3">
    <name type="scientific">Petrolisthes manimaculis</name>
    <dbReference type="NCBI Taxonomy" id="1843537"/>
    <lineage>
        <taxon>Eukaryota</taxon>
        <taxon>Metazoa</taxon>
        <taxon>Ecdysozoa</taxon>
        <taxon>Arthropoda</taxon>
        <taxon>Crustacea</taxon>
        <taxon>Multicrustacea</taxon>
        <taxon>Malacostraca</taxon>
        <taxon>Eumalacostraca</taxon>
        <taxon>Eucarida</taxon>
        <taxon>Decapoda</taxon>
        <taxon>Pleocyemata</taxon>
        <taxon>Anomura</taxon>
        <taxon>Galatheoidea</taxon>
        <taxon>Porcellanidae</taxon>
        <taxon>Petrolisthes</taxon>
    </lineage>
</organism>
<evidence type="ECO:0000256" key="1">
    <source>
        <dbReference type="SAM" id="MobiDB-lite"/>
    </source>
</evidence>